<feature type="compositionally biased region" description="Acidic residues" evidence="1">
    <location>
        <begin position="35"/>
        <end position="47"/>
    </location>
</feature>
<proteinExistence type="predicted"/>
<feature type="region of interest" description="Disordered" evidence="1">
    <location>
        <begin position="1"/>
        <end position="60"/>
    </location>
</feature>
<evidence type="ECO:0000313" key="3">
    <source>
        <dbReference type="Proteomes" id="UP001148838"/>
    </source>
</evidence>
<feature type="compositionally biased region" description="Basic and acidic residues" evidence="1">
    <location>
        <begin position="48"/>
        <end position="60"/>
    </location>
</feature>
<accession>A0ABQ8SQJ5</accession>
<gene>
    <name evidence="2" type="ORF">ANN_19083</name>
</gene>
<name>A0ABQ8SQJ5_PERAM</name>
<protein>
    <submittedName>
        <fullName evidence="2">Uncharacterized protein</fullName>
    </submittedName>
</protein>
<evidence type="ECO:0000256" key="1">
    <source>
        <dbReference type="SAM" id="MobiDB-lite"/>
    </source>
</evidence>
<dbReference type="EMBL" id="JAJSOF020000023">
    <property type="protein sequence ID" value="KAJ4436450.1"/>
    <property type="molecule type" value="Genomic_DNA"/>
</dbReference>
<reference evidence="2 3" key="1">
    <citation type="journal article" date="2022" name="Allergy">
        <title>Genome assembly and annotation of Periplaneta americana reveal a comprehensive cockroach allergen profile.</title>
        <authorList>
            <person name="Wang L."/>
            <person name="Xiong Q."/>
            <person name="Saelim N."/>
            <person name="Wang L."/>
            <person name="Nong W."/>
            <person name="Wan A.T."/>
            <person name="Shi M."/>
            <person name="Liu X."/>
            <person name="Cao Q."/>
            <person name="Hui J.H.L."/>
            <person name="Sookrung N."/>
            <person name="Leung T.F."/>
            <person name="Tungtrongchitr A."/>
            <person name="Tsui S.K.W."/>
        </authorList>
    </citation>
    <scope>NUCLEOTIDE SEQUENCE [LARGE SCALE GENOMIC DNA]</scope>
    <source>
        <strain evidence="2">PWHHKU_190912</strain>
    </source>
</reference>
<sequence>MTGLCESGNEPPDSLKASKRIEEGEKISGERENAKDEDEEVDEEQEDEKGGRISSDHEIKIDNESIRIPQEVKYLGVILQPTGKSFTRHITERAALAIRGMNEIVHIHIRLLSLETEIKLFHAKIVSMPCYGIDIIWPNLNVANLAAMKKVKPRFLTETLEMATTTPSRLAFEMTRESFLFEELRANFLLPFLQKQKN</sequence>
<feature type="compositionally biased region" description="Basic and acidic residues" evidence="1">
    <location>
        <begin position="19"/>
        <end position="34"/>
    </location>
</feature>
<comment type="caution">
    <text evidence="2">The sequence shown here is derived from an EMBL/GenBank/DDBJ whole genome shotgun (WGS) entry which is preliminary data.</text>
</comment>
<keyword evidence="3" id="KW-1185">Reference proteome</keyword>
<evidence type="ECO:0000313" key="2">
    <source>
        <dbReference type="EMBL" id="KAJ4436450.1"/>
    </source>
</evidence>
<organism evidence="2 3">
    <name type="scientific">Periplaneta americana</name>
    <name type="common">American cockroach</name>
    <name type="synonym">Blatta americana</name>
    <dbReference type="NCBI Taxonomy" id="6978"/>
    <lineage>
        <taxon>Eukaryota</taxon>
        <taxon>Metazoa</taxon>
        <taxon>Ecdysozoa</taxon>
        <taxon>Arthropoda</taxon>
        <taxon>Hexapoda</taxon>
        <taxon>Insecta</taxon>
        <taxon>Pterygota</taxon>
        <taxon>Neoptera</taxon>
        <taxon>Polyneoptera</taxon>
        <taxon>Dictyoptera</taxon>
        <taxon>Blattodea</taxon>
        <taxon>Blattoidea</taxon>
        <taxon>Blattidae</taxon>
        <taxon>Blattinae</taxon>
        <taxon>Periplaneta</taxon>
    </lineage>
</organism>
<dbReference type="Proteomes" id="UP001148838">
    <property type="component" value="Unassembled WGS sequence"/>
</dbReference>